<evidence type="ECO:0000259" key="6">
    <source>
        <dbReference type="Pfam" id="PF07011"/>
    </source>
</evidence>
<name>A0AAD5DVL0_9CHLO</name>
<comment type="subcellular location">
    <subcellularLocation>
        <location evidence="1">Nucleus</location>
    </subcellularLocation>
</comment>
<dbReference type="EMBL" id="JADXDR010000020">
    <property type="protein sequence ID" value="KAI7845207.1"/>
    <property type="molecule type" value="Genomic_DNA"/>
</dbReference>
<evidence type="ECO:0000256" key="3">
    <source>
        <dbReference type="ARBA" id="ARBA00023108"/>
    </source>
</evidence>
<feature type="domain" description="Protein EARLY FLOWERING 4" evidence="6">
    <location>
        <begin position="24"/>
        <end position="91"/>
    </location>
</feature>
<feature type="compositionally biased region" description="Low complexity" evidence="5">
    <location>
        <begin position="89"/>
        <end position="100"/>
    </location>
</feature>
<dbReference type="PANTHER" id="PTHR33469">
    <property type="entry name" value="PROTEIN ELF4-LIKE 4"/>
    <property type="match status" value="1"/>
</dbReference>
<comment type="caution">
    <text evidence="7">The sequence shown here is derived from an EMBL/GenBank/DDBJ whole genome shotgun (WGS) entry which is preliminary data.</text>
</comment>
<accession>A0AAD5DVL0</accession>
<dbReference type="GO" id="GO:0042753">
    <property type="term" value="P:positive regulation of circadian rhythm"/>
    <property type="evidence" value="ECO:0007669"/>
    <property type="project" value="InterPro"/>
</dbReference>
<keyword evidence="3" id="KW-0090">Biological rhythms</keyword>
<evidence type="ECO:0000313" key="7">
    <source>
        <dbReference type="EMBL" id="KAI7845207.1"/>
    </source>
</evidence>
<evidence type="ECO:0000256" key="4">
    <source>
        <dbReference type="ARBA" id="ARBA00023242"/>
    </source>
</evidence>
<feature type="region of interest" description="Disordered" evidence="5">
    <location>
        <begin position="86"/>
        <end position="184"/>
    </location>
</feature>
<keyword evidence="4" id="KW-0539">Nucleus</keyword>
<dbReference type="AlphaFoldDB" id="A0AAD5DVL0"/>
<gene>
    <name evidence="7" type="ORF">COHA_001251</name>
</gene>
<dbReference type="Proteomes" id="UP001205105">
    <property type="component" value="Unassembled WGS sequence"/>
</dbReference>
<dbReference type="Pfam" id="PF07011">
    <property type="entry name" value="Elf4"/>
    <property type="match status" value="1"/>
</dbReference>
<proteinExistence type="inferred from homology"/>
<evidence type="ECO:0000256" key="1">
    <source>
        <dbReference type="ARBA" id="ARBA00004123"/>
    </source>
</evidence>
<dbReference type="GO" id="GO:0048511">
    <property type="term" value="P:rhythmic process"/>
    <property type="evidence" value="ECO:0007669"/>
    <property type="project" value="UniProtKB-KW"/>
</dbReference>
<comment type="similarity">
    <text evidence="2">Belongs to the EARLY FLOWERING 4 family.</text>
</comment>
<evidence type="ECO:0000256" key="5">
    <source>
        <dbReference type="SAM" id="MobiDB-lite"/>
    </source>
</evidence>
<dbReference type="InterPro" id="IPR040462">
    <property type="entry name" value="EARLY_FLOWERING_4"/>
</dbReference>
<feature type="compositionally biased region" description="Acidic residues" evidence="5">
    <location>
        <begin position="163"/>
        <end position="174"/>
    </location>
</feature>
<sequence>MAQQNGDSSEPSSRAPVAFPDFRLFDSAQDILDHNKRLIKELKVNHEAQTSEALARNCLLIRELNTNIGAVMRAYKSIGDSFEAYMDTQQQLQQQQQQQQPDGGGQEVAPQQQGAPGQAAQPPARQPQAQQQQQQPLGNSGSGQDEQQEQELASSQQGAVEMMGDEDGQEETAEDAAVPQAPPA</sequence>
<organism evidence="7 8">
    <name type="scientific">Chlorella ohadii</name>
    <dbReference type="NCBI Taxonomy" id="2649997"/>
    <lineage>
        <taxon>Eukaryota</taxon>
        <taxon>Viridiplantae</taxon>
        <taxon>Chlorophyta</taxon>
        <taxon>core chlorophytes</taxon>
        <taxon>Trebouxiophyceae</taxon>
        <taxon>Chlorellales</taxon>
        <taxon>Chlorellaceae</taxon>
        <taxon>Chlorella clade</taxon>
        <taxon>Chlorella</taxon>
    </lineage>
</organism>
<dbReference type="PANTHER" id="PTHR33469:SF16">
    <property type="entry name" value="PROTEIN ELF4-LIKE 4"/>
    <property type="match status" value="1"/>
</dbReference>
<protein>
    <recommendedName>
        <fullName evidence="6">Protein EARLY FLOWERING 4 domain-containing protein</fullName>
    </recommendedName>
</protein>
<feature type="compositionally biased region" description="Low complexity" evidence="5">
    <location>
        <begin position="107"/>
        <end position="138"/>
    </location>
</feature>
<keyword evidence="8" id="KW-1185">Reference proteome</keyword>
<dbReference type="InterPro" id="IPR009741">
    <property type="entry name" value="EARLY_FLOWERING_4_dom"/>
</dbReference>
<dbReference type="GO" id="GO:0005634">
    <property type="term" value="C:nucleus"/>
    <property type="evidence" value="ECO:0007669"/>
    <property type="project" value="UniProtKB-SubCell"/>
</dbReference>
<evidence type="ECO:0000313" key="8">
    <source>
        <dbReference type="Proteomes" id="UP001205105"/>
    </source>
</evidence>
<evidence type="ECO:0000256" key="2">
    <source>
        <dbReference type="ARBA" id="ARBA00009514"/>
    </source>
</evidence>
<reference evidence="7" key="1">
    <citation type="submission" date="2020-11" db="EMBL/GenBank/DDBJ databases">
        <title>Chlorella ohadii genome sequencing and assembly.</title>
        <authorList>
            <person name="Murik O."/>
            <person name="Treves H."/>
            <person name="Kedem I."/>
            <person name="Shotland Y."/>
            <person name="Kaplan A."/>
        </authorList>
    </citation>
    <scope>NUCLEOTIDE SEQUENCE</scope>
    <source>
        <strain evidence="7">1</strain>
    </source>
</reference>